<evidence type="ECO:0000313" key="4">
    <source>
        <dbReference type="Proteomes" id="UP000326396"/>
    </source>
</evidence>
<evidence type="ECO:0000313" key="3">
    <source>
        <dbReference type="EMBL" id="KAD2804257.1"/>
    </source>
</evidence>
<dbReference type="PROSITE" id="PS50157">
    <property type="entry name" value="ZINC_FINGER_C2H2_2"/>
    <property type="match status" value="1"/>
</dbReference>
<dbReference type="OrthoDB" id="772256at2759"/>
<dbReference type="PANTHER" id="PTHR46353">
    <property type="entry name" value="ZINC FINGER PROTEIN 5"/>
    <property type="match status" value="1"/>
</dbReference>
<dbReference type="PANTHER" id="PTHR46353:SF9">
    <property type="entry name" value="ZINC FINGER PROTEIN GIS3"/>
    <property type="match status" value="1"/>
</dbReference>
<proteinExistence type="predicted"/>
<name>A0A5N6LRM9_9ASTR</name>
<dbReference type="PROSITE" id="PS00028">
    <property type="entry name" value="ZINC_FINGER_C2H2_1"/>
    <property type="match status" value="1"/>
</dbReference>
<dbReference type="GO" id="GO:0009736">
    <property type="term" value="P:cytokinin-activated signaling pathway"/>
    <property type="evidence" value="ECO:0007669"/>
    <property type="project" value="TreeGrafter"/>
</dbReference>
<evidence type="ECO:0000259" key="2">
    <source>
        <dbReference type="PROSITE" id="PS50157"/>
    </source>
</evidence>
<dbReference type="GO" id="GO:0009740">
    <property type="term" value="P:gibberellic acid mediated signaling pathway"/>
    <property type="evidence" value="ECO:0007669"/>
    <property type="project" value="TreeGrafter"/>
</dbReference>
<reference evidence="3 4" key="1">
    <citation type="submission" date="2019-05" db="EMBL/GenBank/DDBJ databases">
        <title>Mikania micrantha, genome provides insights into the molecular mechanism of rapid growth.</title>
        <authorList>
            <person name="Liu B."/>
        </authorList>
    </citation>
    <scope>NUCLEOTIDE SEQUENCE [LARGE SCALE GENOMIC DNA]</scope>
    <source>
        <strain evidence="3">NLD-2019</strain>
        <tissue evidence="3">Leaf</tissue>
    </source>
</reference>
<dbReference type="InterPro" id="IPR044299">
    <property type="entry name" value="GIS3/ZFP5/ZFP6"/>
</dbReference>
<dbReference type="AlphaFoldDB" id="A0A5N6LRM9"/>
<keyword evidence="4" id="KW-1185">Reference proteome</keyword>
<dbReference type="EMBL" id="SZYD01000018">
    <property type="protein sequence ID" value="KAD2804257.1"/>
    <property type="molecule type" value="Genomic_DNA"/>
</dbReference>
<dbReference type="GO" id="GO:0003700">
    <property type="term" value="F:DNA-binding transcription factor activity"/>
    <property type="evidence" value="ECO:0007669"/>
    <property type="project" value="TreeGrafter"/>
</dbReference>
<dbReference type="Gene3D" id="3.30.160.60">
    <property type="entry name" value="Classic Zinc Finger"/>
    <property type="match status" value="1"/>
</dbReference>
<dbReference type="GO" id="GO:0008270">
    <property type="term" value="F:zinc ion binding"/>
    <property type="evidence" value="ECO:0007669"/>
    <property type="project" value="UniProtKB-KW"/>
</dbReference>
<dbReference type="GO" id="GO:0010090">
    <property type="term" value="P:trichome morphogenesis"/>
    <property type="evidence" value="ECO:0007669"/>
    <property type="project" value="InterPro"/>
</dbReference>
<feature type="domain" description="C2H2-type" evidence="2">
    <location>
        <begin position="43"/>
        <end position="70"/>
    </location>
</feature>
<keyword evidence="1" id="KW-0862">Zinc</keyword>
<sequence length="163" mass="18141">MAEVDDYQATTTKTPSSRLKLFGFNVNLNDEDSKTPSDHCRKYECRYCCREFANSQALGGHQNAHKKERQQLKRAQIQASHHLLAHGRRIILPANRLTSTSWVLVPSAVSSLQVSHECVLPASSGVDGVLSGRPDIRADRGLTDGNDGRQFDESFGLDLHLRL</sequence>
<comment type="caution">
    <text evidence="3">The sequence shown here is derived from an EMBL/GenBank/DDBJ whole genome shotgun (WGS) entry which is preliminary data.</text>
</comment>
<dbReference type="Proteomes" id="UP000326396">
    <property type="component" value="Linkage Group LG8"/>
</dbReference>
<evidence type="ECO:0000256" key="1">
    <source>
        <dbReference type="PROSITE-ProRule" id="PRU00042"/>
    </source>
</evidence>
<dbReference type="GO" id="GO:0005634">
    <property type="term" value="C:nucleus"/>
    <property type="evidence" value="ECO:0007669"/>
    <property type="project" value="TreeGrafter"/>
</dbReference>
<protein>
    <recommendedName>
        <fullName evidence="2">C2H2-type domain-containing protein</fullName>
    </recommendedName>
</protein>
<dbReference type="SUPFAM" id="SSF57667">
    <property type="entry name" value="beta-beta-alpha zinc fingers"/>
    <property type="match status" value="1"/>
</dbReference>
<dbReference type="InterPro" id="IPR036236">
    <property type="entry name" value="Znf_C2H2_sf"/>
</dbReference>
<gene>
    <name evidence="3" type="ORF">E3N88_37634</name>
</gene>
<accession>A0A5N6LRM9</accession>
<dbReference type="GO" id="GO:0000976">
    <property type="term" value="F:transcription cis-regulatory region binding"/>
    <property type="evidence" value="ECO:0007669"/>
    <property type="project" value="TreeGrafter"/>
</dbReference>
<keyword evidence="1" id="KW-0479">Metal-binding</keyword>
<dbReference type="InterPro" id="IPR013087">
    <property type="entry name" value="Znf_C2H2_type"/>
</dbReference>
<organism evidence="3 4">
    <name type="scientific">Mikania micrantha</name>
    <name type="common">bitter vine</name>
    <dbReference type="NCBI Taxonomy" id="192012"/>
    <lineage>
        <taxon>Eukaryota</taxon>
        <taxon>Viridiplantae</taxon>
        <taxon>Streptophyta</taxon>
        <taxon>Embryophyta</taxon>
        <taxon>Tracheophyta</taxon>
        <taxon>Spermatophyta</taxon>
        <taxon>Magnoliopsida</taxon>
        <taxon>eudicotyledons</taxon>
        <taxon>Gunneridae</taxon>
        <taxon>Pentapetalae</taxon>
        <taxon>asterids</taxon>
        <taxon>campanulids</taxon>
        <taxon>Asterales</taxon>
        <taxon>Asteraceae</taxon>
        <taxon>Asteroideae</taxon>
        <taxon>Heliantheae alliance</taxon>
        <taxon>Eupatorieae</taxon>
        <taxon>Mikania</taxon>
    </lineage>
</organism>
<keyword evidence="1" id="KW-0863">Zinc-finger</keyword>